<sequence>MNRCGKSCRLRWLNYLHLGIKHSGYTDQEDRIICSLYNSMGSTYSLRAWTNRRWSIIASKLPGRTDNDVKNHHQPPPQQQHHHHHHHNHRVTGGGARVTLVSPPPTPQSQYASMQPSSASASSSGGNACSFGAATMYSPSPST</sequence>
<feature type="domain" description="Myb-like" evidence="6">
    <location>
        <begin position="17"/>
        <end position="72"/>
    </location>
</feature>
<dbReference type="Gene3D" id="1.10.10.60">
    <property type="entry name" value="Homeodomain-like"/>
    <property type="match status" value="1"/>
</dbReference>
<feature type="region of interest" description="Disordered" evidence="5">
    <location>
        <begin position="62"/>
        <end position="143"/>
    </location>
</feature>
<evidence type="ECO:0000256" key="1">
    <source>
        <dbReference type="ARBA" id="ARBA00022737"/>
    </source>
</evidence>
<evidence type="ECO:0000313" key="9">
    <source>
        <dbReference type="Proteomes" id="UP000006591"/>
    </source>
</evidence>
<accession>A0A0E0I3C8</accession>
<keyword evidence="1" id="KW-0677">Repeat</keyword>
<evidence type="ECO:0000313" key="8">
    <source>
        <dbReference type="EnsemblPlants" id="ONIVA07G19920.1"/>
    </source>
</evidence>
<dbReference type="InterPro" id="IPR017930">
    <property type="entry name" value="Myb_dom"/>
</dbReference>
<evidence type="ECO:0000259" key="6">
    <source>
        <dbReference type="PROSITE" id="PS50090"/>
    </source>
</evidence>
<dbReference type="CDD" id="cd00167">
    <property type="entry name" value="SANT"/>
    <property type="match status" value="1"/>
</dbReference>
<dbReference type="SUPFAM" id="SSF46689">
    <property type="entry name" value="Homeodomain-like"/>
    <property type="match status" value="1"/>
</dbReference>
<dbReference type="EnsemblPlants" id="ONIVA07G19920.1">
    <property type="protein sequence ID" value="ONIVA07G19920.1"/>
    <property type="gene ID" value="ONIVA07G19920"/>
</dbReference>
<protein>
    <recommendedName>
        <fullName evidence="10">HTH myb-type domain-containing protein</fullName>
    </recommendedName>
</protein>
<dbReference type="InterPro" id="IPR001005">
    <property type="entry name" value="SANT/Myb"/>
</dbReference>
<dbReference type="PANTHER" id="PTHR48000">
    <property type="entry name" value="OS09G0431300 PROTEIN"/>
    <property type="match status" value="1"/>
</dbReference>
<feature type="compositionally biased region" description="Low complexity" evidence="5">
    <location>
        <begin position="108"/>
        <end position="134"/>
    </location>
</feature>
<keyword evidence="4" id="KW-0804">Transcription</keyword>
<feature type="compositionally biased region" description="Basic residues" evidence="5">
    <location>
        <begin position="80"/>
        <end position="90"/>
    </location>
</feature>
<dbReference type="AlphaFoldDB" id="A0A0E0I3C8"/>
<dbReference type="Pfam" id="PF00249">
    <property type="entry name" value="Myb_DNA-binding"/>
    <property type="match status" value="1"/>
</dbReference>
<keyword evidence="3" id="KW-0238">DNA-binding</keyword>
<evidence type="ECO:0000259" key="7">
    <source>
        <dbReference type="PROSITE" id="PS51294"/>
    </source>
</evidence>
<dbReference type="OMA" id="NDVKNHH"/>
<keyword evidence="9" id="KW-1185">Reference proteome</keyword>
<reference evidence="8" key="1">
    <citation type="submission" date="2015-04" db="UniProtKB">
        <authorList>
            <consortium name="EnsemblPlants"/>
        </authorList>
    </citation>
    <scope>IDENTIFICATION</scope>
    <source>
        <strain evidence="8">SL10</strain>
    </source>
</reference>
<reference evidence="8" key="2">
    <citation type="submission" date="2018-04" db="EMBL/GenBank/DDBJ databases">
        <title>OnivRS2 (Oryza nivara Reference Sequence Version 2).</title>
        <authorList>
            <person name="Zhang J."/>
            <person name="Kudrna D."/>
            <person name="Lee S."/>
            <person name="Talag J."/>
            <person name="Rajasekar S."/>
            <person name="Welchert J."/>
            <person name="Hsing Y.-I."/>
            <person name="Wing R.A."/>
        </authorList>
    </citation>
    <scope>NUCLEOTIDE SEQUENCE [LARGE SCALE GENOMIC DNA]</scope>
    <source>
        <strain evidence="8">SL10</strain>
    </source>
</reference>
<dbReference type="PROSITE" id="PS50090">
    <property type="entry name" value="MYB_LIKE"/>
    <property type="match status" value="1"/>
</dbReference>
<dbReference type="PROSITE" id="PS51294">
    <property type="entry name" value="HTH_MYB"/>
    <property type="match status" value="1"/>
</dbReference>
<dbReference type="PANTHER" id="PTHR48000:SF19">
    <property type="entry name" value="TRANSCRIPTION FACTOR MYB36"/>
    <property type="match status" value="1"/>
</dbReference>
<evidence type="ECO:0000256" key="5">
    <source>
        <dbReference type="SAM" id="MobiDB-lite"/>
    </source>
</evidence>
<dbReference type="Proteomes" id="UP000006591">
    <property type="component" value="Chromosome 7"/>
</dbReference>
<proteinExistence type="predicted"/>
<dbReference type="HOGENOM" id="CLU_1809316_0_0_1"/>
<organism evidence="8">
    <name type="scientific">Oryza nivara</name>
    <name type="common">Indian wild rice</name>
    <name type="synonym">Oryza sativa f. spontanea</name>
    <dbReference type="NCBI Taxonomy" id="4536"/>
    <lineage>
        <taxon>Eukaryota</taxon>
        <taxon>Viridiplantae</taxon>
        <taxon>Streptophyta</taxon>
        <taxon>Embryophyta</taxon>
        <taxon>Tracheophyta</taxon>
        <taxon>Spermatophyta</taxon>
        <taxon>Magnoliopsida</taxon>
        <taxon>Liliopsida</taxon>
        <taxon>Poales</taxon>
        <taxon>Poaceae</taxon>
        <taxon>BOP clade</taxon>
        <taxon>Oryzoideae</taxon>
        <taxon>Oryzeae</taxon>
        <taxon>Oryzinae</taxon>
        <taxon>Oryza</taxon>
    </lineage>
</organism>
<dbReference type="GO" id="GO:0003677">
    <property type="term" value="F:DNA binding"/>
    <property type="evidence" value="ECO:0007669"/>
    <property type="project" value="UniProtKB-KW"/>
</dbReference>
<dbReference type="InterPro" id="IPR009057">
    <property type="entry name" value="Homeodomain-like_sf"/>
</dbReference>
<dbReference type="STRING" id="4536.A0A0E0I3C8"/>
<evidence type="ECO:0008006" key="10">
    <source>
        <dbReference type="Google" id="ProtNLM"/>
    </source>
</evidence>
<dbReference type="SMART" id="SM00717">
    <property type="entry name" value="SANT"/>
    <property type="match status" value="1"/>
</dbReference>
<dbReference type="Gramene" id="ONIVA07G19920.1">
    <property type="protein sequence ID" value="ONIVA07G19920.1"/>
    <property type="gene ID" value="ONIVA07G19920"/>
</dbReference>
<keyword evidence="2" id="KW-0805">Transcription regulation</keyword>
<name>A0A0E0I3C8_ORYNI</name>
<evidence type="ECO:0000256" key="4">
    <source>
        <dbReference type="ARBA" id="ARBA00023163"/>
    </source>
</evidence>
<evidence type="ECO:0000256" key="3">
    <source>
        <dbReference type="ARBA" id="ARBA00023125"/>
    </source>
</evidence>
<evidence type="ECO:0000256" key="2">
    <source>
        <dbReference type="ARBA" id="ARBA00023015"/>
    </source>
</evidence>
<dbReference type="eggNOG" id="KOG0048">
    <property type="taxonomic scope" value="Eukaryota"/>
</dbReference>
<feature type="domain" description="HTH myb-type" evidence="7">
    <location>
        <begin position="1"/>
        <end position="20"/>
    </location>
</feature>